<name>A0A6J7D0N7_9ZZZZ</name>
<dbReference type="InterPro" id="IPR036873">
    <property type="entry name" value="Rhodanese-like_dom_sf"/>
</dbReference>
<dbReference type="EMBL" id="CAFBLS010000021">
    <property type="protein sequence ID" value="CAB4862454.1"/>
    <property type="molecule type" value="Genomic_DNA"/>
</dbReference>
<dbReference type="PROSITE" id="PS51257">
    <property type="entry name" value="PROKAR_LIPOPROTEIN"/>
    <property type="match status" value="1"/>
</dbReference>
<dbReference type="SUPFAM" id="SSF52821">
    <property type="entry name" value="Rhodanese/Cell cycle control phosphatase"/>
    <property type="match status" value="1"/>
</dbReference>
<gene>
    <name evidence="2" type="ORF">UFOPK3402_00283</name>
</gene>
<accession>A0A6J7D0N7</accession>
<evidence type="ECO:0000259" key="1">
    <source>
        <dbReference type="PROSITE" id="PS50206"/>
    </source>
</evidence>
<protein>
    <submittedName>
        <fullName evidence="2">Unannotated protein</fullName>
    </submittedName>
</protein>
<proteinExistence type="predicted"/>
<sequence length="130" mass="13210">MKRLVAVAGVLAALLLAGCGSTASAVQTVDPQAFLSTAAQAGVVTVDVRTPEEFAAGHLQNAVNINVEDPSFEAQIGGLDKQATYVVYCHSGRRSKLATDAMAADGFTSVYNLNGGLGDLAAAAPAMVTQ</sequence>
<reference evidence="2" key="1">
    <citation type="submission" date="2020-05" db="EMBL/GenBank/DDBJ databases">
        <authorList>
            <person name="Chiriac C."/>
            <person name="Salcher M."/>
            <person name="Ghai R."/>
            <person name="Kavagutti S V."/>
        </authorList>
    </citation>
    <scope>NUCLEOTIDE SEQUENCE</scope>
</reference>
<organism evidence="2">
    <name type="scientific">freshwater metagenome</name>
    <dbReference type="NCBI Taxonomy" id="449393"/>
    <lineage>
        <taxon>unclassified sequences</taxon>
        <taxon>metagenomes</taxon>
        <taxon>ecological metagenomes</taxon>
    </lineage>
</organism>
<dbReference type="SMART" id="SM00450">
    <property type="entry name" value="RHOD"/>
    <property type="match status" value="1"/>
</dbReference>
<evidence type="ECO:0000313" key="2">
    <source>
        <dbReference type="EMBL" id="CAB4862454.1"/>
    </source>
</evidence>
<feature type="domain" description="Rhodanese" evidence="1">
    <location>
        <begin position="39"/>
        <end position="129"/>
    </location>
</feature>
<dbReference type="InterPro" id="IPR050229">
    <property type="entry name" value="GlpE_sulfurtransferase"/>
</dbReference>
<dbReference type="PANTHER" id="PTHR43031">
    <property type="entry name" value="FAD-DEPENDENT OXIDOREDUCTASE"/>
    <property type="match status" value="1"/>
</dbReference>
<dbReference type="InterPro" id="IPR001763">
    <property type="entry name" value="Rhodanese-like_dom"/>
</dbReference>
<dbReference type="AlphaFoldDB" id="A0A6J7D0N7"/>
<dbReference type="Gene3D" id="3.40.250.10">
    <property type="entry name" value="Rhodanese-like domain"/>
    <property type="match status" value="1"/>
</dbReference>
<dbReference type="CDD" id="cd00158">
    <property type="entry name" value="RHOD"/>
    <property type="match status" value="1"/>
</dbReference>
<dbReference type="Pfam" id="PF00581">
    <property type="entry name" value="Rhodanese"/>
    <property type="match status" value="1"/>
</dbReference>
<dbReference type="PANTHER" id="PTHR43031:SF1">
    <property type="entry name" value="PYRIDINE NUCLEOTIDE-DISULPHIDE OXIDOREDUCTASE"/>
    <property type="match status" value="1"/>
</dbReference>
<dbReference type="PROSITE" id="PS50206">
    <property type="entry name" value="RHODANESE_3"/>
    <property type="match status" value="1"/>
</dbReference>